<comment type="caution">
    <text evidence="1">The sequence shown here is derived from an EMBL/GenBank/DDBJ whole genome shotgun (WGS) entry which is preliminary data.</text>
</comment>
<name>A0A5B6TIM2_9BACT</name>
<evidence type="ECO:0000313" key="2">
    <source>
        <dbReference type="Proteomes" id="UP000324133"/>
    </source>
</evidence>
<reference evidence="1 2" key="1">
    <citation type="submission" date="2019-07" db="EMBL/GenBank/DDBJ databases">
        <title>Rufibacter sp. nov., isolated from lake sediment.</title>
        <authorList>
            <person name="Qu J.-H."/>
        </authorList>
    </citation>
    <scope>NUCLEOTIDE SEQUENCE [LARGE SCALE GENOMIC DNA]</scope>
    <source>
        <strain evidence="1 2">NBS58-1</strain>
    </source>
</reference>
<dbReference type="Proteomes" id="UP000324133">
    <property type="component" value="Unassembled WGS sequence"/>
</dbReference>
<gene>
    <name evidence="1" type="ORF">FOA19_07635</name>
</gene>
<accession>A0A5B6TIM2</accession>
<evidence type="ECO:0000313" key="1">
    <source>
        <dbReference type="EMBL" id="KAA3440512.1"/>
    </source>
</evidence>
<proteinExistence type="predicted"/>
<keyword evidence="2" id="KW-1185">Reference proteome</keyword>
<dbReference type="AlphaFoldDB" id="A0A5B6TIM2"/>
<sequence length="110" mass="12482">MRCLRTISAYLLLLLFMRVMVPEKVLVALHAHAHSEDKPHDENRPHIDNKHTHCPTAELFNTPFHPSETIVAFTAPIPLIDSYQDGYAFIWKFSYPHTASPRGPPVAPLS</sequence>
<dbReference type="OrthoDB" id="893865at2"/>
<dbReference type="RefSeq" id="WP_149090143.1">
    <property type="nucleotide sequence ID" value="NZ_VKKY01000001.1"/>
</dbReference>
<protein>
    <submittedName>
        <fullName evidence="1">Uncharacterized protein</fullName>
    </submittedName>
</protein>
<organism evidence="1 2">
    <name type="scientific">Rufibacter hautae</name>
    <dbReference type="NCBI Taxonomy" id="2595005"/>
    <lineage>
        <taxon>Bacteria</taxon>
        <taxon>Pseudomonadati</taxon>
        <taxon>Bacteroidota</taxon>
        <taxon>Cytophagia</taxon>
        <taxon>Cytophagales</taxon>
        <taxon>Hymenobacteraceae</taxon>
        <taxon>Rufibacter</taxon>
    </lineage>
</organism>
<dbReference type="EMBL" id="VKKY01000001">
    <property type="protein sequence ID" value="KAA3440512.1"/>
    <property type="molecule type" value="Genomic_DNA"/>
</dbReference>